<dbReference type="AlphaFoldDB" id="A0A0M0BMU1"/>
<evidence type="ECO:0000313" key="1">
    <source>
        <dbReference type="EMBL" id="KON29655.1"/>
    </source>
</evidence>
<dbReference type="Proteomes" id="UP000037210">
    <property type="component" value="Unassembled WGS sequence"/>
</dbReference>
<comment type="caution">
    <text evidence="1">The sequence shown here is derived from an EMBL/GenBank/DDBJ whole genome shotgun (WGS) entry which is preliminary data.</text>
</comment>
<sequence length="353" mass="40067">MRRPTSEDRRLYVASFEVEGAGRLGRGVYIDGAYTSRSFVSEDEAELRQRIEGLIEEGHLTLDAEGAVRPALVSVERRGDAVAVRLRGPPSEEPRRRLIVPGPSEGRRRRMHPVLDYDVAHRVREMLEKDRFYEFVELLESFTHLIEEREVTPFDGRTIHPVSTRTLLSEMTVYSKGLRPRHRREERTAILLDRSVSMANAWALWEEYPKIRVGRFLAKVIEALQTNNALYSFGADLRREGAPDAVEAEDGETRLDLALGEVALLEPERLVVITDGRPVYSEALDTEALCDSAVEMLDAMGRSRVLVLAVLLGYDYDMARFYQRLEMNPSVALIELAAGGDIVKMMHKLADWL</sequence>
<dbReference type="EMBL" id="LFWZ01000056">
    <property type="protein sequence ID" value="KON29655.1"/>
    <property type="molecule type" value="Genomic_DNA"/>
</dbReference>
<protein>
    <recommendedName>
        <fullName evidence="3">VWFA domain-containing protein</fullName>
    </recommendedName>
</protein>
<name>A0A0M0BMU1_9ARCH</name>
<accession>A0A0M0BMU1</accession>
<reference evidence="1 2" key="1">
    <citation type="submission" date="2015-06" db="EMBL/GenBank/DDBJ databases">
        <title>New insights into the roles of widespread benthic archaea in carbon and nitrogen cycling.</title>
        <authorList>
            <person name="Lazar C.S."/>
            <person name="Baker B.J."/>
            <person name="Seitz K.W."/>
            <person name="Hyde A.S."/>
            <person name="Dick G.J."/>
            <person name="Hinrichs K.-U."/>
            <person name="Teske A.P."/>
        </authorList>
    </citation>
    <scope>NUCLEOTIDE SEQUENCE [LARGE SCALE GENOMIC DNA]</scope>
    <source>
        <strain evidence="1">DG-45</strain>
    </source>
</reference>
<gene>
    <name evidence="1" type="ORF">AC482_05930</name>
</gene>
<proteinExistence type="predicted"/>
<organism evidence="1 2">
    <name type="scientific">miscellaneous Crenarchaeota group-15 archaeon DG-45</name>
    <dbReference type="NCBI Taxonomy" id="1685127"/>
    <lineage>
        <taxon>Archaea</taxon>
        <taxon>Candidatus Bathyarchaeota</taxon>
        <taxon>MCG-15</taxon>
    </lineage>
</organism>
<evidence type="ECO:0000313" key="2">
    <source>
        <dbReference type="Proteomes" id="UP000037210"/>
    </source>
</evidence>
<evidence type="ECO:0008006" key="3">
    <source>
        <dbReference type="Google" id="ProtNLM"/>
    </source>
</evidence>